<feature type="region of interest" description="Disordered" evidence="6">
    <location>
        <begin position="1"/>
        <end position="20"/>
    </location>
</feature>
<dbReference type="GO" id="GO:0016567">
    <property type="term" value="P:protein ubiquitination"/>
    <property type="evidence" value="ECO:0007669"/>
    <property type="project" value="UniProtKB-UniPathway"/>
</dbReference>
<dbReference type="SUPFAM" id="SSF54695">
    <property type="entry name" value="POZ domain"/>
    <property type="match status" value="1"/>
</dbReference>
<dbReference type="InterPro" id="IPR000210">
    <property type="entry name" value="BTB/POZ_dom"/>
</dbReference>
<dbReference type="InterPro" id="IPR017096">
    <property type="entry name" value="BTB-kelch_protein"/>
</dbReference>
<dbReference type="Gene3D" id="3.30.710.10">
    <property type="entry name" value="Potassium Channel Kv1.1, Chain A"/>
    <property type="match status" value="1"/>
</dbReference>
<reference evidence="8 9" key="1">
    <citation type="submission" date="2009-06" db="EMBL/GenBank/DDBJ databases">
        <title>The Genome Sequence of Loxodonta africana (African elephant).</title>
        <authorList>
            <person name="Di Palma F."/>
            <person name="Heiman D."/>
            <person name="Young S."/>
            <person name="Johnson J."/>
            <person name="Lander E.S."/>
            <person name="Lindblad-Toh K."/>
        </authorList>
    </citation>
    <scope>NUCLEOTIDE SEQUENCE [LARGE SCALE GENOMIC DNA]</scope>
    <source>
        <strain evidence="8 9">Isolate ISIS603380</strain>
    </source>
</reference>
<dbReference type="SMART" id="SM00225">
    <property type="entry name" value="BTB"/>
    <property type="match status" value="1"/>
</dbReference>
<dbReference type="InterPro" id="IPR006652">
    <property type="entry name" value="Kelch_1"/>
</dbReference>
<dbReference type="FunFam" id="2.120.10.80:FF:000019">
    <property type="entry name" value="Kelch-like family member 17"/>
    <property type="match status" value="1"/>
</dbReference>
<keyword evidence="4" id="KW-0833">Ubl conjugation pathway</keyword>
<keyword evidence="3" id="KW-0677">Repeat</keyword>
<name>G3SRU0_LOXAF</name>
<accession>G3SRU0</accession>
<dbReference type="InterPro" id="IPR011043">
    <property type="entry name" value="Gal_Oxase/kelch_b-propeller"/>
</dbReference>
<feature type="domain" description="BTB" evidence="7">
    <location>
        <begin position="62"/>
        <end position="129"/>
    </location>
</feature>
<proteinExistence type="predicted"/>
<dbReference type="Proteomes" id="UP000007646">
    <property type="component" value="Unassembled WGS sequence"/>
</dbReference>
<dbReference type="Ensembl" id="ENSLAFT00000003166.2">
    <property type="protein sequence ID" value="ENSLAFP00000002629.2"/>
    <property type="gene ID" value="ENSLAFG00000003167.2"/>
</dbReference>
<dbReference type="Gene3D" id="2.120.10.80">
    <property type="entry name" value="Kelch-type beta propeller"/>
    <property type="match status" value="2"/>
</dbReference>
<dbReference type="PANTHER" id="PTHR24412:SF441">
    <property type="entry name" value="KELCH-LIKE PROTEIN 28"/>
    <property type="match status" value="1"/>
</dbReference>
<dbReference type="UniPathway" id="UPA00143"/>
<keyword evidence="5" id="KW-0009">Actin-binding</keyword>
<reference evidence="8" key="2">
    <citation type="submission" date="2025-08" db="UniProtKB">
        <authorList>
            <consortium name="Ensembl"/>
        </authorList>
    </citation>
    <scope>IDENTIFICATION</scope>
    <source>
        <strain evidence="8">Isolate ISIS603380</strain>
    </source>
</reference>
<evidence type="ECO:0000313" key="8">
    <source>
        <dbReference type="Ensembl" id="ENSLAFP00000002629.2"/>
    </source>
</evidence>
<comment type="pathway">
    <text evidence="1">Protein modification; protein ubiquitination.</text>
</comment>
<dbReference type="PRINTS" id="PR00501">
    <property type="entry name" value="KELCHREPEAT"/>
</dbReference>
<dbReference type="Pfam" id="PF01344">
    <property type="entry name" value="Kelch_1"/>
    <property type="match status" value="5"/>
</dbReference>
<dbReference type="PROSITE" id="PS50097">
    <property type="entry name" value="BTB"/>
    <property type="match status" value="1"/>
</dbReference>
<dbReference type="FunFam" id="3.30.710.10:FF:000001">
    <property type="entry name" value="Kelch-like family member 20"/>
    <property type="match status" value="1"/>
</dbReference>
<gene>
    <name evidence="8" type="primary">KLHL17</name>
</gene>
<evidence type="ECO:0000256" key="5">
    <source>
        <dbReference type="ARBA" id="ARBA00023203"/>
    </source>
</evidence>
<evidence type="ECO:0000259" key="7">
    <source>
        <dbReference type="PROSITE" id="PS50097"/>
    </source>
</evidence>
<dbReference type="GO" id="GO:0003779">
    <property type="term" value="F:actin binding"/>
    <property type="evidence" value="ECO:0007669"/>
    <property type="project" value="UniProtKB-KW"/>
</dbReference>
<dbReference type="Pfam" id="PF00651">
    <property type="entry name" value="BTB"/>
    <property type="match status" value="1"/>
</dbReference>
<dbReference type="FunFam" id="2.120.10.80:FF:000029">
    <property type="entry name" value="Kelch-like family member 17"/>
    <property type="match status" value="1"/>
</dbReference>
<dbReference type="GeneTree" id="ENSGT00940000157635"/>
<dbReference type="InterPro" id="IPR015915">
    <property type="entry name" value="Kelch-typ_b-propeller"/>
</dbReference>
<evidence type="ECO:0000256" key="2">
    <source>
        <dbReference type="ARBA" id="ARBA00022441"/>
    </source>
</evidence>
<evidence type="ECO:0000256" key="6">
    <source>
        <dbReference type="SAM" id="MobiDB-lite"/>
    </source>
</evidence>
<evidence type="ECO:0000256" key="1">
    <source>
        <dbReference type="ARBA" id="ARBA00004906"/>
    </source>
</evidence>
<keyword evidence="9" id="KW-1185">Reference proteome</keyword>
<protein>
    <submittedName>
        <fullName evidence="8">Kelch like family member 17</fullName>
    </submittedName>
</protein>
<evidence type="ECO:0000313" key="9">
    <source>
        <dbReference type="Proteomes" id="UP000007646"/>
    </source>
</evidence>
<reference evidence="8" key="3">
    <citation type="submission" date="2025-09" db="UniProtKB">
        <authorList>
            <consortium name="Ensembl"/>
        </authorList>
    </citation>
    <scope>IDENTIFICATION</scope>
    <source>
        <strain evidence="8">Isolate ISIS603380</strain>
    </source>
</reference>
<dbReference type="SUPFAM" id="SSF50965">
    <property type="entry name" value="Galactose oxidase, central domain"/>
    <property type="match status" value="1"/>
</dbReference>
<evidence type="ECO:0000256" key="4">
    <source>
        <dbReference type="ARBA" id="ARBA00022786"/>
    </source>
</evidence>
<dbReference type="Gene3D" id="1.25.40.420">
    <property type="match status" value="1"/>
</dbReference>
<dbReference type="HOGENOM" id="CLU_004253_14_2_1"/>
<organism evidence="8 9">
    <name type="scientific">Loxodonta africana</name>
    <name type="common">African elephant</name>
    <dbReference type="NCBI Taxonomy" id="9785"/>
    <lineage>
        <taxon>Eukaryota</taxon>
        <taxon>Metazoa</taxon>
        <taxon>Chordata</taxon>
        <taxon>Craniata</taxon>
        <taxon>Vertebrata</taxon>
        <taxon>Euteleostomi</taxon>
        <taxon>Mammalia</taxon>
        <taxon>Eutheria</taxon>
        <taxon>Afrotheria</taxon>
        <taxon>Proboscidea</taxon>
        <taxon>Elephantidae</taxon>
        <taxon>Loxodonta</taxon>
    </lineage>
</organism>
<keyword evidence="2" id="KW-0880">Kelch repeat</keyword>
<dbReference type="PANTHER" id="PTHR24412">
    <property type="entry name" value="KELCH PROTEIN"/>
    <property type="match status" value="1"/>
</dbReference>
<dbReference type="PIRSF" id="PIRSF037037">
    <property type="entry name" value="Kelch-like_protein_gigaxonin"/>
    <property type="match status" value="1"/>
</dbReference>
<evidence type="ECO:0000256" key="3">
    <source>
        <dbReference type="ARBA" id="ARBA00022737"/>
    </source>
</evidence>
<sequence>PATPHSPEAERARPRQPWPAAPMEGAMQLLSREGHSVAHNSKRHYHDAFVAMSRMRQRGLLCDIVLHVATKEIRAHKVVLASCSPYFHAMFTNEMSESRQTHVTLHDIDPQALDQLVQFAYTAEIVVGEGNVQVTSLALCVAEIPVPIPTSPLYLLYPPCLSPHPPGLPHPVLWPVNPPPCPCMGAPRPSVNICRTIFLPALAPPAPQLMKCVRLPLLSRDFLLGHVDAEGLVRHHPDCKDLLIEALKFHLLPEQRGVLGTSRTRPRRCEGAGPVLFAVGGGSLFAIHGDCEAYDTRTDRWHVVASMSTRRARVGVAAISNRLYAVGGYDGTSDLATVESYDPVTNTWQPEVSMGTRRSCLGVAPLHGLLYATGGYDGASCLNSAERYDPLTGAWTSIAAMSTRRRYVRVATLDGSLYAVGGYDSSSHLATVEKYEPQVNAWTPVASMLSRRSSAGVAVLEGALYVAGGNDGTSCLNSVERFSPKASAWESVAPMNIRRSTHDLVAMDGWLYAVGGNDGSSSLNSIEKYNPRTNKWVAASCMFTRRSSVGVAVLELLNFPPPSSPTLSVSSTSL</sequence>
<dbReference type="InterPro" id="IPR011333">
    <property type="entry name" value="SKP1/BTB/POZ_sf"/>
</dbReference>
<dbReference type="SMART" id="SM00612">
    <property type="entry name" value="Kelch"/>
    <property type="match status" value="6"/>
</dbReference>
<dbReference type="AlphaFoldDB" id="G3SRU0"/>